<dbReference type="InterPro" id="IPR005135">
    <property type="entry name" value="Endo/exonuclease/phosphatase"/>
</dbReference>
<dbReference type="PROSITE" id="PS51257">
    <property type="entry name" value="PROKAR_LIPOPROTEIN"/>
    <property type="match status" value="1"/>
</dbReference>
<evidence type="ECO:0000256" key="3">
    <source>
        <dbReference type="ARBA" id="ARBA00022722"/>
    </source>
</evidence>
<keyword evidence="6" id="KW-0378">Hydrolase</keyword>
<keyword evidence="9" id="KW-0732">Signal</keyword>
<evidence type="ECO:0000259" key="10">
    <source>
        <dbReference type="Pfam" id="PF03372"/>
    </source>
</evidence>
<evidence type="ECO:0000313" key="12">
    <source>
        <dbReference type="Proteomes" id="UP001596413"/>
    </source>
</evidence>
<dbReference type="SUPFAM" id="SSF56219">
    <property type="entry name" value="DNase I-like"/>
    <property type="match status" value="1"/>
</dbReference>
<evidence type="ECO:0000256" key="6">
    <source>
        <dbReference type="ARBA" id="ARBA00022801"/>
    </source>
</evidence>
<evidence type="ECO:0000256" key="1">
    <source>
        <dbReference type="ARBA" id="ARBA00001936"/>
    </source>
</evidence>
<evidence type="ECO:0000256" key="7">
    <source>
        <dbReference type="ARBA" id="ARBA00022842"/>
    </source>
</evidence>
<dbReference type="PANTHER" id="PTHR15822">
    <property type="entry name" value="TRAF AND TNF RECEPTOR-ASSOCIATED PROTEIN"/>
    <property type="match status" value="1"/>
</dbReference>
<proteinExistence type="predicted"/>
<dbReference type="InterPro" id="IPR036691">
    <property type="entry name" value="Endo/exonu/phosph_ase_sf"/>
</dbReference>
<dbReference type="PANTHER" id="PTHR15822:SF4">
    <property type="entry name" value="TYROSYL-DNA PHOSPHODIESTERASE 2"/>
    <property type="match status" value="1"/>
</dbReference>
<reference evidence="12" key="1">
    <citation type="journal article" date="2019" name="Int. J. Syst. Evol. Microbiol.">
        <title>The Global Catalogue of Microorganisms (GCM) 10K type strain sequencing project: providing services to taxonomists for standard genome sequencing and annotation.</title>
        <authorList>
            <consortium name="The Broad Institute Genomics Platform"/>
            <consortium name="The Broad Institute Genome Sequencing Center for Infectious Disease"/>
            <person name="Wu L."/>
            <person name="Ma J."/>
        </authorList>
    </citation>
    <scope>NUCLEOTIDE SEQUENCE [LARGE SCALE GENOMIC DNA]</scope>
    <source>
        <strain evidence="12">CGMCC 1.13681</strain>
    </source>
</reference>
<evidence type="ECO:0000256" key="9">
    <source>
        <dbReference type="SAM" id="SignalP"/>
    </source>
</evidence>
<dbReference type="RefSeq" id="WP_386412422.1">
    <property type="nucleotide sequence ID" value="NZ_JBHSZO010000005.1"/>
</dbReference>
<keyword evidence="11" id="KW-0255">Endonuclease</keyword>
<accession>A0ABW2GE70</accession>
<keyword evidence="7" id="KW-0460">Magnesium</keyword>
<organism evidence="11 12">
    <name type="scientific">Streptomyces polyrhachis</name>
    <dbReference type="NCBI Taxonomy" id="1282885"/>
    <lineage>
        <taxon>Bacteria</taxon>
        <taxon>Bacillati</taxon>
        <taxon>Actinomycetota</taxon>
        <taxon>Actinomycetes</taxon>
        <taxon>Kitasatosporales</taxon>
        <taxon>Streptomycetaceae</taxon>
        <taxon>Streptomyces</taxon>
    </lineage>
</organism>
<keyword evidence="8" id="KW-0234">DNA repair</keyword>
<dbReference type="InterPro" id="IPR051547">
    <property type="entry name" value="TDP2-like"/>
</dbReference>
<sequence>MPTGRRGPGGRIAGAALSLLALLLSCTGAGAASAAEAPPPAPRTVGTASYNLYLGANLQPLFAATSQAELVQRAGETYRAMESTNFPERATAIADLLAARAPDVVGLQEVARWERGPLTGEPAVTQDFLAILLAELAERGTPYRAVAVNTNFTGQLPISATEQARFTDRDVIIVREGLPVSRLRTSDAQEHTFAAKLVIPSRIPGLSFTVPRGWSAVDVTVRGKTFRFANTHLEAFGPAAVRNAQAQEMAAALAASPYPVVLAGDLNSRPTDGAGAYGIVAAAGFADSWLASGGEVDGGWTSGQTDSLLDPGRITHRIDYVLAQPRGIGFVSAEVIGEEEADRSSPTGFWPSDHAGVVAVLRLARP</sequence>
<protein>
    <submittedName>
        <fullName evidence="11">Endonuclease/exonuclease/phosphatase family protein</fullName>
    </submittedName>
</protein>
<keyword evidence="5" id="KW-0227">DNA damage</keyword>
<keyword evidence="3" id="KW-0540">Nuclease</keyword>
<feature type="signal peptide" evidence="9">
    <location>
        <begin position="1"/>
        <end position="34"/>
    </location>
</feature>
<evidence type="ECO:0000256" key="4">
    <source>
        <dbReference type="ARBA" id="ARBA00022723"/>
    </source>
</evidence>
<evidence type="ECO:0000256" key="2">
    <source>
        <dbReference type="ARBA" id="ARBA00001946"/>
    </source>
</evidence>
<comment type="caution">
    <text evidence="11">The sequence shown here is derived from an EMBL/GenBank/DDBJ whole genome shotgun (WGS) entry which is preliminary data.</text>
</comment>
<dbReference type="Proteomes" id="UP001596413">
    <property type="component" value="Unassembled WGS sequence"/>
</dbReference>
<evidence type="ECO:0000256" key="5">
    <source>
        <dbReference type="ARBA" id="ARBA00022763"/>
    </source>
</evidence>
<gene>
    <name evidence="11" type="ORF">ACFQLX_05210</name>
</gene>
<dbReference type="GO" id="GO:0004519">
    <property type="term" value="F:endonuclease activity"/>
    <property type="evidence" value="ECO:0007669"/>
    <property type="project" value="UniProtKB-KW"/>
</dbReference>
<comment type="cofactor">
    <cofactor evidence="2">
        <name>Mg(2+)</name>
        <dbReference type="ChEBI" id="CHEBI:18420"/>
    </cofactor>
</comment>
<comment type="cofactor">
    <cofactor evidence="1">
        <name>Mn(2+)</name>
        <dbReference type="ChEBI" id="CHEBI:29035"/>
    </cofactor>
</comment>
<feature type="chain" id="PRO_5045653994" evidence="9">
    <location>
        <begin position="35"/>
        <end position="366"/>
    </location>
</feature>
<keyword evidence="4" id="KW-0479">Metal-binding</keyword>
<evidence type="ECO:0000256" key="8">
    <source>
        <dbReference type="ARBA" id="ARBA00023204"/>
    </source>
</evidence>
<dbReference type="Gene3D" id="3.60.10.10">
    <property type="entry name" value="Endonuclease/exonuclease/phosphatase"/>
    <property type="match status" value="1"/>
</dbReference>
<keyword evidence="12" id="KW-1185">Reference proteome</keyword>
<dbReference type="Pfam" id="PF03372">
    <property type="entry name" value="Exo_endo_phos"/>
    <property type="match status" value="1"/>
</dbReference>
<dbReference type="EMBL" id="JBHSZO010000005">
    <property type="protein sequence ID" value="MFC7217575.1"/>
    <property type="molecule type" value="Genomic_DNA"/>
</dbReference>
<feature type="domain" description="Endonuclease/exonuclease/phosphatase" evidence="10">
    <location>
        <begin position="49"/>
        <end position="354"/>
    </location>
</feature>
<name>A0ABW2GE70_9ACTN</name>
<evidence type="ECO:0000313" key="11">
    <source>
        <dbReference type="EMBL" id="MFC7217575.1"/>
    </source>
</evidence>